<accession>A0A5D4SBH8</accession>
<dbReference type="EMBL" id="VTES01000006">
    <property type="protein sequence ID" value="TYS60630.1"/>
    <property type="molecule type" value="Genomic_DNA"/>
</dbReference>
<keyword evidence="1" id="KW-0223">Dioxygenase</keyword>
<dbReference type="GO" id="GO:0005506">
    <property type="term" value="F:iron ion binding"/>
    <property type="evidence" value="ECO:0007669"/>
    <property type="project" value="UniProtKB-ARBA"/>
</dbReference>
<dbReference type="PANTHER" id="PTHR20883">
    <property type="entry name" value="PHYTANOYL-COA DIOXYGENASE DOMAIN CONTAINING 1"/>
    <property type="match status" value="1"/>
</dbReference>
<dbReference type="PANTHER" id="PTHR20883:SF48">
    <property type="entry name" value="ECTOINE DIOXYGENASE"/>
    <property type="match status" value="1"/>
</dbReference>
<comment type="caution">
    <text evidence="1">The sequence shown here is derived from an EMBL/GenBank/DDBJ whole genome shotgun (WGS) entry which is preliminary data.</text>
</comment>
<sequence>MEKEHKDYNIASFEKEGFFIVKGLLNTREVADINSEFHQEWTKLVAKGEIKQEPDRPLETLFPRLRDFHLHNEKILAYLLNPKIIDVVRKAVDDEPLVVSTSYYFKPPGTRGLPMHQDNFSVGASPGTTFSVWISLSDTYPENGGLVVVPKSHRIGLIQPKPTSENEHSYGEELLVPEGYEALTLTSNPGDVICFSGDLLHSSLVNQTTDRFRHAFLIHFSSSKLEKVSINYNRLFSPDGKRVRRKLNIINKKQHGSVQKKEWSGITVD</sequence>
<dbReference type="GO" id="GO:0016706">
    <property type="term" value="F:2-oxoglutarate-dependent dioxygenase activity"/>
    <property type="evidence" value="ECO:0007669"/>
    <property type="project" value="UniProtKB-ARBA"/>
</dbReference>
<protein>
    <submittedName>
        <fullName evidence="1">Phytanoyl-CoA dioxygenase family protein</fullName>
    </submittedName>
</protein>
<dbReference type="AlphaFoldDB" id="A0A5D4SBH8"/>
<proteinExistence type="predicted"/>
<dbReference type="SUPFAM" id="SSF51197">
    <property type="entry name" value="Clavaminate synthase-like"/>
    <property type="match status" value="1"/>
</dbReference>
<dbReference type="Pfam" id="PF05721">
    <property type="entry name" value="PhyH"/>
    <property type="match status" value="1"/>
</dbReference>
<dbReference type="Proteomes" id="UP000323732">
    <property type="component" value="Unassembled WGS sequence"/>
</dbReference>
<keyword evidence="1" id="KW-0560">Oxidoreductase</keyword>
<evidence type="ECO:0000313" key="1">
    <source>
        <dbReference type="EMBL" id="TYS60630.1"/>
    </source>
</evidence>
<reference evidence="1 2" key="1">
    <citation type="submission" date="2019-08" db="EMBL/GenBank/DDBJ databases">
        <title>Bacillus genomes from the desert of Cuatro Cienegas, Coahuila.</title>
        <authorList>
            <person name="Olmedo-Alvarez G."/>
        </authorList>
    </citation>
    <scope>NUCLEOTIDE SEQUENCE [LARGE SCALE GENOMIC DNA]</scope>
    <source>
        <strain evidence="1 2">CH37_1T</strain>
    </source>
</reference>
<gene>
    <name evidence="1" type="ORF">FZD47_20700</name>
</gene>
<dbReference type="Gene3D" id="2.60.120.620">
    <property type="entry name" value="q2cbj1_9rhob like domain"/>
    <property type="match status" value="1"/>
</dbReference>
<name>A0A5D4SBH8_9BACI</name>
<evidence type="ECO:0000313" key="2">
    <source>
        <dbReference type="Proteomes" id="UP000323732"/>
    </source>
</evidence>
<dbReference type="InterPro" id="IPR008775">
    <property type="entry name" value="Phytyl_CoA_dOase-like"/>
</dbReference>
<dbReference type="RefSeq" id="WP_148950777.1">
    <property type="nucleotide sequence ID" value="NZ_VTES01000006.1"/>
</dbReference>
<organism evidence="1 2">
    <name type="scientific">Bacillus infantis</name>
    <dbReference type="NCBI Taxonomy" id="324767"/>
    <lineage>
        <taxon>Bacteria</taxon>
        <taxon>Bacillati</taxon>
        <taxon>Bacillota</taxon>
        <taxon>Bacilli</taxon>
        <taxon>Bacillales</taxon>
        <taxon>Bacillaceae</taxon>
        <taxon>Bacillus</taxon>
    </lineage>
</organism>